<proteinExistence type="predicted"/>
<dbReference type="AlphaFoldDB" id="W3A4J4"/>
<dbReference type="EMBL" id="ANIY01000331">
    <property type="protein sequence ID" value="ETP53439.1"/>
    <property type="molecule type" value="Genomic_DNA"/>
</dbReference>
<comment type="caution">
    <text evidence="1">The sequence shown here is derived from an EMBL/GenBank/DDBJ whole genome shotgun (WGS) entry which is preliminary data.</text>
</comment>
<gene>
    <name evidence="1" type="ORF">F442_01653</name>
</gene>
<reference evidence="1 2" key="1">
    <citation type="submission" date="2013-11" db="EMBL/GenBank/DDBJ databases">
        <title>The Genome Sequence of Phytophthora parasitica P10297.</title>
        <authorList>
            <consortium name="The Broad Institute Genomics Platform"/>
            <person name="Russ C."/>
            <person name="Tyler B."/>
            <person name="Panabieres F."/>
            <person name="Shan W."/>
            <person name="Tripathy S."/>
            <person name="Grunwald N."/>
            <person name="Machado M."/>
            <person name="Johnson C.S."/>
            <person name="Walker B."/>
            <person name="Young S.K."/>
            <person name="Zeng Q."/>
            <person name="Gargeya S."/>
            <person name="Fitzgerald M."/>
            <person name="Haas B."/>
            <person name="Abouelleil A."/>
            <person name="Allen A.W."/>
            <person name="Alvarado L."/>
            <person name="Arachchi H.M."/>
            <person name="Berlin A.M."/>
            <person name="Chapman S.B."/>
            <person name="Gainer-Dewar J."/>
            <person name="Goldberg J."/>
            <person name="Griggs A."/>
            <person name="Gujja S."/>
            <person name="Hansen M."/>
            <person name="Howarth C."/>
            <person name="Imamovic A."/>
            <person name="Ireland A."/>
            <person name="Larimer J."/>
            <person name="McCowan C."/>
            <person name="Murphy C."/>
            <person name="Pearson M."/>
            <person name="Poon T.W."/>
            <person name="Priest M."/>
            <person name="Roberts A."/>
            <person name="Saif S."/>
            <person name="Shea T."/>
            <person name="Sisk P."/>
            <person name="Sykes S."/>
            <person name="Wortman J."/>
            <person name="Nusbaum C."/>
            <person name="Birren B."/>
        </authorList>
    </citation>
    <scope>NUCLEOTIDE SEQUENCE [LARGE SCALE GENOMIC DNA]</scope>
    <source>
        <strain evidence="1 2">P10297</strain>
    </source>
</reference>
<sequence length="255" mass="28894">MMQLASRVDKPRKHGPVILVHDPHSQIIIVRHDDAIRIVFAVKQQSFVHTIAVLTQQHLRAYGVRIRGFHVVDQRRGRSTHLLDANPTDVGCRNSINGSALRVVRRLHCRPQSSVDVVDPQRCTPKEDAILPYEVLFGHLNDRLSIHRPAVHKHIVKVARPEVAHRAQLMRHESIDGGRGILQTLWRYEPLPKHAAWSFHRGERDVPLTHQDLIEPVPQIKSTKYGALAIESMITSFRGIGDSAYIAPSFSLLFA</sequence>
<organism evidence="1 2">
    <name type="scientific">Phytophthora nicotianae P10297</name>
    <dbReference type="NCBI Taxonomy" id="1317064"/>
    <lineage>
        <taxon>Eukaryota</taxon>
        <taxon>Sar</taxon>
        <taxon>Stramenopiles</taxon>
        <taxon>Oomycota</taxon>
        <taxon>Peronosporomycetes</taxon>
        <taxon>Peronosporales</taxon>
        <taxon>Peronosporaceae</taxon>
        <taxon>Phytophthora</taxon>
    </lineage>
</organism>
<accession>W3A4J4</accession>
<name>W3A4J4_PHYNI</name>
<dbReference type="Proteomes" id="UP000018948">
    <property type="component" value="Unassembled WGS sequence"/>
</dbReference>
<protein>
    <submittedName>
        <fullName evidence="1">Uncharacterized protein</fullName>
    </submittedName>
</protein>
<evidence type="ECO:0000313" key="2">
    <source>
        <dbReference type="Proteomes" id="UP000018948"/>
    </source>
</evidence>
<evidence type="ECO:0000313" key="1">
    <source>
        <dbReference type="EMBL" id="ETP53439.1"/>
    </source>
</evidence>